<feature type="domain" description="Mur ligase N-terminal catalytic" evidence="12">
    <location>
        <begin position="26"/>
        <end position="95"/>
    </location>
</feature>
<dbReference type="InterPro" id="IPR036565">
    <property type="entry name" value="Mur-like_cat_sf"/>
</dbReference>
<dbReference type="GO" id="GO:0047480">
    <property type="term" value="F:UDP-N-acetylmuramoyl-tripeptide-D-alanyl-D-alanine ligase activity"/>
    <property type="evidence" value="ECO:0007669"/>
    <property type="project" value="UniProtKB-UniRule"/>
</dbReference>
<keyword evidence="3 10" id="KW-0132">Cell division</keyword>
<keyword evidence="5 10" id="KW-0067">ATP-binding</keyword>
<evidence type="ECO:0000256" key="7">
    <source>
        <dbReference type="ARBA" id="ARBA00022984"/>
    </source>
</evidence>
<dbReference type="InterPro" id="IPR013221">
    <property type="entry name" value="Mur_ligase_cen"/>
</dbReference>
<dbReference type="GO" id="GO:0005737">
    <property type="term" value="C:cytoplasm"/>
    <property type="evidence" value="ECO:0007669"/>
    <property type="project" value="UniProtKB-SubCell"/>
</dbReference>
<keyword evidence="1 10" id="KW-0963">Cytoplasm</keyword>
<proteinExistence type="inferred from homology"/>
<dbReference type="SUPFAM" id="SSF53623">
    <property type="entry name" value="MurD-like peptide ligases, catalytic domain"/>
    <property type="match status" value="1"/>
</dbReference>
<dbReference type="EMBL" id="RZNY01000003">
    <property type="protein sequence ID" value="RUT47987.1"/>
    <property type="molecule type" value="Genomic_DNA"/>
</dbReference>
<dbReference type="InterPro" id="IPR004101">
    <property type="entry name" value="Mur_ligase_C"/>
</dbReference>
<dbReference type="InterPro" id="IPR005863">
    <property type="entry name" value="UDP-N-AcMur_synth"/>
</dbReference>
<evidence type="ECO:0000256" key="10">
    <source>
        <dbReference type="HAMAP-Rule" id="MF_02019"/>
    </source>
</evidence>
<feature type="domain" description="Mur ligase C-terminal" evidence="13">
    <location>
        <begin position="321"/>
        <end position="447"/>
    </location>
</feature>
<dbReference type="InterPro" id="IPR000713">
    <property type="entry name" value="Mur_ligase_N"/>
</dbReference>
<evidence type="ECO:0000256" key="8">
    <source>
        <dbReference type="ARBA" id="ARBA00023306"/>
    </source>
</evidence>
<dbReference type="Proteomes" id="UP000279446">
    <property type="component" value="Unassembled WGS sequence"/>
</dbReference>
<evidence type="ECO:0000256" key="1">
    <source>
        <dbReference type="ARBA" id="ARBA00022490"/>
    </source>
</evidence>
<comment type="subcellular location">
    <subcellularLocation>
        <location evidence="10 11">Cytoplasm</location>
    </subcellularLocation>
</comment>
<dbReference type="GO" id="GO:0005524">
    <property type="term" value="F:ATP binding"/>
    <property type="evidence" value="ECO:0007669"/>
    <property type="project" value="UniProtKB-UniRule"/>
</dbReference>
<comment type="catalytic activity">
    <reaction evidence="10 11">
        <text>D-alanyl-D-alanine + UDP-N-acetyl-alpha-D-muramoyl-L-alanyl-gamma-D-glutamyl-meso-2,6-diaminopimelate + ATP = UDP-N-acetyl-alpha-D-muramoyl-L-alanyl-gamma-D-glutamyl-meso-2,6-diaminopimeloyl-D-alanyl-D-alanine + ADP + phosphate + H(+)</text>
        <dbReference type="Rhea" id="RHEA:28374"/>
        <dbReference type="ChEBI" id="CHEBI:15378"/>
        <dbReference type="ChEBI" id="CHEBI:30616"/>
        <dbReference type="ChEBI" id="CHEBI:43474"/>
        <dbReference type="ChEBI" id="CHEBI:57822"/>
        <dbReference type="ChEBI" id="CHEBI:61386"/>
        <dbReference type="ChEBI" id="CHEBI:83905"/>
        <dbReference type="ChEBI" id="CHEBI:456216"/>
        <dbReference type="EC" id="6.3.2.10"/>
    </reaction>
</comment>
<name>A0A3S1EL95_9BACL</name>
<dbReference type="GO" id="GO:0071555">
    <property type="term" value="P:cell wall organization"/>
    <property type="evidence" value="ECO:0007669"/>
    <property type="project" value="UniProtKB-KW"/>
</dbReference>
<dbReference type="GO" id="GO:0009252">
    <property type="term" value="P:peptidoglycan biosynthetic process"/>
    <property type="evidence" value="ECO:0007669"/>
    <property type="project" value="UniProtKB-UniRule"/>
</dbReference>
<evidence type="ECO:0000313" key="15">
    <source>
        <dbReference type="EMBL" id="RUT47987.1"/>
    </source>
</evidence>
<dbReference type="SUPFAM" id="SSF53244">
    <property type="entry name" value="MurD-like peptide ligases, peptide-binding domain"/>
    <property type="match status" value="1"/>
</dbReference>
<protein>
    <recommendedName>
        <fullName evidence="10 11">UDP-N-acetylmuramoyl-tripeptide--D-alanyl-D-alanine ligase</fullName>
        <ecNumber evidence="10 11">6.3.2.10</ecNumber>
    </recommendedName>
    <alternativeName>
        <fullName evidence="10">D-alanyl-D-alanine-adding enzyme</fullName>
    </alternativeName>
</protein>
<keyword evidence="7 10" id="KW-0573">Peptidoglycan synthesis</keyword>
<dbReference type="InterPro" id="IPR035911">
    <property type="entry name" value="MurE/MurF_N"/>
</dbReference>
<dbReference type="Pfam" id="PF08245">
    <property type="entry name" value="Mur_ligase_M"/>
    <property type="match status" value="1"/>
</dbReference>
<evidence type="ECO:0000259" key="12">
    <source>
        <dbReference type="Pfam" id="PF01225"/>
    </source>
</evidence>
<dbReference type="OrthoDB" id="9801978at2"/>
<dbReference type="Gene3D" id="3.40.1390.10">
    <property type="entry name" value="MurE/MurF, N-terminal domain"/>
    <property type="match status" value="1"/>
</dbReference>
<organism evidence="15 16">
    <name type="scientific">Paenibacillus anaericanus</name>
    <dbReference type="NCBI Taxonomy" id="170367"/>
    <lineage>
        <taxon>Bacteria</taxon>
        <taxon>Bacillati</taxon>
        <taxon>Bacillota</taxon>
        <taxon>Bacilli</taxon>
        <taxon>Bacillales</taxon>
        <taxon>Paenibacillaceae</taxon>
        <taxon>Paenibacillus</taxon>
    </lineage>
</organism>
<dbReference type="EC" id="6.3.2.10" evidence="10 11"/>
<evidence type="ECO:0000259" key="14">
    <source>
        <dbReference type="Pfam" id="PF08245"/>
    </source>
</evidence>
<comment type="similarity">
    <text evidence="10">Belongs to the MurCDEF family. MurF subfamily.</text>
</comment>
<gene>
    <name evidence="10" type="primary">murF</name>
    <name evidence="15" type="ORF">EJP82_06050</name>
</gene>
<dbReference type="GO" id="GO:0008360">
    <property type="term" value="P:regulation of cell shape"/>
    <property type="evidence" value="ECO:0007669"/>
    <property type="project" value="UniProtKB-KW"/>
</dbReference>
<dbReference type="Gene3D" id="3.90.190.20">
    <property type="entry name" value="Mur ligase, C-terminal domain"/>
    <property type="match status" value="1"/>
</dbReference>
<dbReference type="InterPro" id="IPR051046">
    <property type="entry name" value="MurCDEF_CellWall_CoF430Synth"/>
</dbReference>
<dbReference type="PANTHER" id="PTHR43024">
    <property type="entry name" value="UDP-N-ACETYLMURAMOYL-TRIPEPTIDE--D-ALANYL-D-ALANINE LIGASE"/>
    <property type="match status" value="1"/>
</dbReference>
<keyword evidence="8 10" id="KW-0131">Cell cycle</keyword>
<comment type="pathway">
    <text evidence="10 11">Cell wall biogenesis; peptidoglycan biosynthesis.</text>
</comment>
<evidence type="ECO:0000313" key="16">
    <source>
        <dbReference type="Proteomes" id="UP000279446"/>
    </source>
</evidence>
<dbReference type="Gene3D" id="3.40.1190.10">
    <property type="entry name" value="Mur-like, catalytic domain"/>
    <property type="match status" value="1"/>
</dbReference>
<evidence type="ECO:0000256" key="5">
    <source>
        <dbReference type="ARBA" id="ARBA00022840"/>
    </source>
</evidence>
<dbReference type="Pfam" id="PF01225">
    <property type="entry name" value="Mur_ligase"/>
    <property type="match status" value="1"/>
</dbReference>
<sequence>MNRSLAEIAALCGGHVANVGDSDIFIKGVATDSRSISAGCLFVPIRGERFDGHVFAGDTLKAGAGALLWSKSNGQPPGPAVVVDDTLQALQLLAKNYLLECKAKVIGITGSNGKTTTKDLVFSLLRATYKVHKTKGNFNNHIGLPLTILAMPEDTDIVVLEMGMSGRGEIEMLSMLAEPETAIITNIGESHLLQLGSRLEIARAKLEILAGLKPGGLLVYNGDEPLITKTLQDPATIKPTEFNTATFGLQATNDDYPSGMMFLEGSTVFTSSKEGGTPLQLPLLGEHNVVNCLAALTVARHYGVSEEAIREGLQHVELTGMRIEIVSGISGITILNDAYNASPTSMKAAISVMEKLKGYRRKFLILGDMLELGELEQDYHKEIGKFLTVDKVDQLFTYGPLAGFIAEAAAENLDTNNIHAYTDKIELIDKLKSMLHPKDALLVKASRGMKLEEVVDAVKDFNLQQ</sequence>
<dbReference type="UniPathway" id="UPA00219"/>
<evidence type="ECO:0000256" key="6">
    <source>
        <dbReference type="ARBA" id="ARBA00022960"/>
    </source>
</evidence>
<keyword evidence="9 10" id="KW-0961">Cell wall biogenesis/degradation</keyword>
<keyword evidence="2 10" id="KW-0436">Ligase</keyword>
<keyword evidence="16" id="KW-1185">Reference proteome</keyword>
<evidence type="ECO:0000256" key="4">
    <source>
        <dbReference type="ARBA" id="ARBA00022741"/>
    </source>
</evidence>
<dbReference type="AlphaFoldDB" id="A0A3S1EL95"/>
<keyword evidence="6 10" id="KW-0133">Cell shape</keyword>
<reference evidence="15 16" key="1">
    <citation type="submission" date="2018-12" db="EMBL/GenBank/DDBJ databases">
        <authorList>
            <person name="Sun L."/>
            <person name="Chen Z."/>
        </authorList>
    </citation>
    <scope>NUCLEOTIDE SEQUENCE [LARGE SCALE GENOMIC DNA]</scope>
    <source>
        <strain evidence="15 16">DSM 15890</strain>
    </source>
</reference>
<feature type="binding site" evidence="10">
    <location>
        <begin position="110"/>
        <end position="116"/>
    </location>
    <ligand>
        <name>ATP</name>
        <dbReference type="ChEBI" id="CHEBI:30616"/>
    </ligand>
</feature>
<evidence type="ECO:0000256" key="11">
    <source>
        <dbReference type="RuleBase" id="RU004136"/>
    </source>
</evidence>
<dbReference type="Pfam" id="PF02875">
    <property type="entry name" value="Mur_ligase_C"/>
    <property type="match status" value="1"/>
</dbReference>
<dbReference type="GO" id="GO:0008766">
    <property type="term" value="F:UDP-N-acetylmuramoylalanyl-D-glutamyl-2,6-diaminopimelate-D-alanyl-D-alanine ligase activity"/>
    <property type="evidence" value="ECO:0007669"/>
    <property type="project" value="RHEA"/>
</dbReference>
<accession>A0A3S1EL95</accession>
<evidence type="ECO:0000256" key="3">
    <source>
        <dbReference type="ARBA" id="ARBA00022618"/>
    </source>
</evidence>
<evidence type="ECO:0000259" key="13">
    <source>
        <dbReference type="Pfam" id="PF02875"/>
    </source>
</evidence>
<dbReference type="SUPFAM" id="SSF63418">
    <property type="entry name" value="MurE/MurF N-terminal domain"/>
    <property type="match status" value="1"/>
</dbReference>
<comment type="caution">
    <text evidence="15">The sequence shown here is derived from an EMBL/GenBank/DDBJ whole genome shotgun (WGS) entry which is preliminary data.</text>
</comment>
<dbReference type="InterPro" id="IPR036615">
    <property type="entry name" value="Mur_ligase_C_dom_sf"/>
</dbReference>
<evidence type="ECO:0000256" key="2">
    <source>
        <dbReference type="ARBA" id="ARBA00022598"/>
    </source>
</evidence>
<comment type="function">
    <text evidence="10 11">Involved in cell wall formation. Catalyzes the final step in the synthesis of UDP-N-acetylmuramoyl-pentapeptide, the precursor of murein.</text>
</comment>
<feature type="domain" description="Mur ligase central" evidence="14">
    <location>
        <begin position="108"/>
        <end position="299"/>
    </location>
</feature>
<dbReference type="HAMAP" id="MF_02019">
    <property type="entry name" value="MurF"/>
    <property type="match status" value="1"/>
</dbReference>
<dbReference type="GO" id="GO:0051301">
    <property type="term" value="P:cell division"/>
    <property type="evidence" value="ECO:0007669"/>
    <property type="project" value="UniProtKB-KW"/>
</dbReference>
<dbReference type="PANTHER" id="PTHR43024:SF1">
    <property type="entry name" value="UDP-N-ACETYLMURAMOYL-TRIPEPTIDE--D-ALANYL-D-ALANINE LIGASE"/>
    <property type="match status" value="1"/>
</dbReference>
<evidence type="ECO:0000256" key="9">
    <source>
        <dbReference type="ARBA" id="ARBA00023316"/>
    </source>
</evidence>
<keyword evidence="4 10" id="KW-0547">Nucleotide-binding</keyword>
<dbReference type="NCBIfam" id="TIGR01143">
    <property type="entry name" value="murF"/>
    <property type="match status" value="1"/>
</dbReference>